<protein>
    <submittedName>
        <fullName evidence="1">Uncharacterized protein</fullName>
    </submittedName>
</protein>
<gene>
    <name evidence="1" type="ORF">AG1IA_03105</name>
</gene>
<dbReference type="Proteomes" id="UP000011668">
    <property type="component" value="Unassembled WGS sequence"/>
</dbReference>
<reference evidence="1 2" key="1">
    <citation type="journal article" date="2013" name="Nat. Commun.">
        <title>The evolution and pathogenic mechanisms of the rice sheath blight pathogen.</title>
        <authorList>
            <person name="Zheng A."/>
            <person name="Lin R."/>
            <person name="Xu L."/>
            <person name="Qin P."/>
            <person name="Tang C."/>
            <person name="Ai P."/>
            <person name="Zhang D."/>
            <person name="Liu Y."/>
            <person name="Sun Z."/>
            <person name="Feng H."/>
            <person name="Wang Y."/>
            <person name="Chen Y."/>
            <person name="Liang X."/>
            <person name="Fu R."/>
            <person name="Li Q."/>
            <person name="Zhang J."/>
            <person name="Yu X."/>
            <person name="Xie Z."/>
            <person name="Ding L."/>
            <person name="Guan P."/>
            <person name="Tang J."/>
            <person name="Liang Y."/>
            <person name="Wang S."/>
            <person name="Deng Q."/>
            <person name="Li S."/>
            <person name="Zhu J."/>
            <person name="Wang L."/>
            <person name="Liu H."/>
            <person name="Li P."/>
        </authorList>
    </citation>
    <scope>NUCLEOTIDE SEQUENCE [LARGE SCALE GENOMIC DNA]</scope>
    <source>
        <strain evidence="2">AG-1 IA</strain>
    </source>
</reference>
<proteinExistence type="predicted"/>
<dbReference type="AlphaFoldDB" id="L8X1K0"/>
<comment type="caution">
    <text evidence="1">The sequence shown here is derived from an EMBL/GenBank/DDBJ whole genome shotgun (WGS) entry which is preliminary data.</text>
</comment>
<evidence type="ECO:0000313" key="2">
    <source>
        <dbReference type="Proteomes" id="UP000011668"/>
    </source>
</evidence>
<keyword evidence="2" id="KW-1185">Reference proteome</keyword>
<accession>L8X1K0</accession>
<evidence type="ECO:0000313" key="1">
    <source>
        <dbReference type="EMBL" id="ELU42883.1"/>
    </source>
</evidence>
<dbReference type="EMBL" id="AFRT01000693">
    <property type="protein sequence ID" value="ELU42883.1"/>
    <property type="molecule type" value="Genomic_DNA"/>
</dbReference>
<dbReference type="HOGENOM" id="CLU_3088943_0_0_1"/>
<sequence>MNWDYLLHPRGFYAFEYSGQSSMDLPYFIRPNNPLPNASTINIRPKPPTKQE</sequence>
<organism evidence="1 2">
    <name type="scientific">Thanatephorus cucumeris (strain AG1-IA)</name>
    <name type="common">Rice sheath blight fungus</name>
    <name type="synonym">Rhizoctonia solani</name>
    <dbReference type="NCBI Taxonomy" id="983506"/>
    <lineage>
        <taxon>Eukaryota</taxon>
        <taxon>Fungi</taxon>
        <taxon>Dikarya</taxon>
        <taxon>Basidiomycota</taxon>
        <taxon>Agaricomycotina</taxon>
        <taxon>Agaricomycetes</taxon>
        <taxon>Cantharellales</taxon>
        <taxon>Ceratobasidiaceae</taxon>
        <taxon>Rhizoctonia</taxon>
        <taxon>Rhizoctonia solani AG-1</taxon>
    </lineage>
</organism>
<name>L8X1K0_THACA</name>